<comment type="similarity">
    <text evidence="1">Belongs to the p23/wos2 family.</text>
</comment>
<feature type="compositionally biased region" description="Low complexity" evidence="2">
    <location>
        <begin position="878"/>
        <end position="895"/>
    </location>
</feature>
<feature type="compositionally biased region" description="Polar residues" evidence="2">
    <location>
        <begin position="702"/>
        <end position="713"/>
    </location>
</feature>
<comment type="caution">
    <text evidence="4">The sequence shown here is derived from an EMBL/GenBank/DDBJ whole genome shotgun (WGS) entry which is preliminary data.</text>
</comment>
<dbReference type="GO" id="GO:0051087">
    <property type="term" value="F:protein-folding chaperone binding"/>
    <property type="evidence" value="ECO:0007669"/>
    <property type="project" value="TreeGrafter"/>
</dbReference>
<dbReference type="PANTHER" id="PTHR22932:SF1">
    <property type="entry name" value="CO-CHAPERONE PROTEIN DAF-41"/>
    <property type="match status" value="1"/>
</dbReference>
<feature type="region of interest" description="Disordered" evidence="2">
    <location>
        <begin position="373"/>
        <end position="553"/>
    </location>
</feature>
<dbReference type="EMBL" id="JQFK01000012">
    <property type="protein sequence ID" value="KGK39135.1"/>
    <property type="molecule type" value="Genomic_DNA"/>
</dbReference>
<dbReference type="CDD" id="cd06465">
    <property type="entry name" value="p23_hB-ind1_like"/>
    <property type="match status" value="1"/>
</dbReference>
<dbReference type="GO" id="GO:0006457">
    <property type="term" value="P:protein folding"/>
    <property type="evidence" value="ECO:0007669"/>
    <property type="project" value="TreeGrafter"/>
</dbReference>
<dbReference type="GO" id="GO:0005634">
    <property type="term" value="C:nucleus"/>
    <property type="evidence" value="ECO:0007669"/>
    <property type="project" value="TreeGrafter"/>
</dbReference>
<feature type="compositionally biased region" description="Polar residues" evidence="2">
    <location>
        <begin position="57"/>
        <end position="78"/>
    </location>
</feature>
<evidence type="ECO:0000256" key="2">
    <source>
        <dbReference type="SAM" id="MobiDB-lite"/>
    </source>
</evidence>
<feature type="domain" description="CS" evidence="3">
    <location>
        <begin position="1066"/>
        <end position="1165"/>
    </location>
</feature>
<feature type="region of interest" description="Disordered" evidence="2">
    <location>
        <begin position="1226"/>
        <end position="1268"/>
    </location>
</feature>
<feature type="compositionally biased region" description="Polar residues" evidence="2">
    <location>
        <begin position="511"/>
        <end position="553"/>
    </location>
</feature>
<dbReference type="VEuPathDB" id="FungiDB:C5L36_0B04080"/>
<sequence>MKRVRSQCFDEEASVGSKFAKLKNTVVGAFKRQLSGVLRKHRLNTQKNGDIYIDENGASTPMTRSRNSSFQRSTDSPITARQLQEYYNSLRLQNEQLFENLNSNDQDHKTNGNSDSNNNLKSTELNRVGSEKTKENTAPLNDKNEIVLIDETASIISKGQTNSDSDDASQFGIPPIYLHPDPLERANLVQLKKLMELEKYRRYRLNYLREHSRHLKHGDVKKASKMMKKGSSKFAKKLDLKSIPETRRNKSGTFGISLLDTVPDDEPETVKPIDTNTVSKLKFNDTKNESANFDVPSKLRSFNPTSEATTEMPEDNTTKPVGGEEPTKNAFKSNNVGDKSFEDQPSGAFTFKPLASQEKSGINQEAESLSFAKPSTAVTNEMTKSKPLSFGGLGGVHSPVAVIEADTEPKAKSSLMEKDAGIDSTNPKEIEPFLSAQEHPFVKDLKNGSASIDNKPSLFGSKDENKPTAFSFNPPPSNALSSDIERKDEKPSFSFNASTKKSGLEEKPSLFTPSSANDSTKTKVSSTPAFTFGSSSKVQDIKEPSSTSGFSFGQSVSVPKLNFGLQASAEKKQPPNSSVALTSGSKLNFGAKPQPLTTEKEEISRGSLPLTNSSENDKKGDSKTTFSFGTTSAINPEVPASKPQFNFSPGTSSDSTAPKLAFGAGSTDVSAAANGSSKPATTFNFGVASTSINTPKDAETKPATTFNFGSAQKPSPELNGDNPQSKGDRPAASSIPFKPKLTSGTLFDANPESKPNSTFSFGENKNSSEFSVPDGKRKQLAPADPKSSFNFTSSTFSTNTTQPNSAVAVGDKPSASAASGFSFSSNANTSNAPITFGGPNASKTFDTKTPGGFGSWGLNKNTSTPNGNPGFSFGTPGSNNNQSNNLAQNSTNSNQTPGKLFSFNSSKFPSINELSKPTGFATSQPAQSASLQNNSNGFNFAGNTNTTNNMLGAGVGGNGFGMNINNGLNSSSTAFGTVMNPNNSVTGGFGMNNSNSNNNGGFGGVSNNSQNGFNFGGNSGPGSAATSRSTTPNINFAGPTSNMNPAAIFNNTNLTPDQQQQISNRRKIYPLLWAQRSSTSDPLHNIIYLTINLKDPEQSSVELDIKDTSLDLNAKSTTSDEEYSLHIDFYKEIDSSSVREVITGSHIFLVLVKKELQEEYWPRLTKEKLKYNNIRTDFDKWVDEDEQDGADDEKLDPMAGLGGMDDLSAFSENNMDFSELAKQFGGKGGLSAGDAGSDKFGDLANAEFSSSGDEDEDNDKESSHGHEE</sequence>
<feature type="compositionally biased region" description="Basic and acidic residues" evidence="2">
    <location>
        <begin position="407"/>
        <end position="431"/>
    </location>
</feature>
<evidence type="ECO:0000313" key="5">
    <source>
        <dbReference type="Proteomes" id="UP000029867"/>
    </source>
</evidence>
<dbReference type="HOGENOM" id="CLU_264189_0_0_1"/>
<dbReference type="PROSITE" id="PS51203">
    <property type="entry name" value="CS"/>
    <property type="match status" value="1"/>
</dbReference>
<feature type="compositionally biased region" description="Polar residues" evidence="2">
    <location>
        <begin position="858"/>
        <end position="869"/>
    </location>
</feature>
<evidence type="ECO:0000259" key="3">
    <source>
        <dbReference type="PROSITE" id="PS51203"/>
    </source>
</evidence>
<evidence type="ECO:0000256" key="1">
    <source>
        <dbReference type="ARBA" id="ARBA00025733"/>
    </source>
</evidence>
<protein>
    <recommendedName>
        <fullName evidence="3">CS domain-containing protein</fullName>
    </recommendedName>
</protein>
<feature type="compositionally biased region" description="Low complexity" evidence="2">
    <location>
        <begin position="787"/>
        <end position="801"/>
    </location>
</feature>
<dbReference type="Proteomes" id="UP000029867">
    <property type="component" value="Unassembled WGS sequence"/>
</dbReference>
<accession>A0A099P2G9</accession>
<feature type="compositionally biased region" description="Polar residues" evidence="2">
    <location>
        <begin position="300"/>
        <end position="309"/>
    </location>
</feature>
<dbReference type="eggNOG" id="KOG3158">
    <property type="taxonomic scope" value="Eukaryota"/>
</dbReference>
<name>A0A099P2G9_PICKU</name>
<feature type="compositionally biased region" description="Polar residues" evidence="2">
    <location>
        <begin position="574"/>
        <end position="586"/>
    </location>
</feature>
<feature type="compositionally biased region" description="Polar residues" evidence="2">
    <location>
        <begin position="111"/>
        <end position="125"/>
    </location>
</feature>
<feature type="compositionally biased region" description="Polar residues" evidence="2">
    <location>
        <begin position="902"/>
        <end position="932"/>
    </location>
</feature>
<feature type="region of interest" description="Disordered" evidence="2">
    <location>
        <begin position="49"/>
        <end position="78"/>
    </location>
</feature>
<feature type="region of interest" description="Disordered" evidence="2">
    <location>
        <begin position="567"/>
        <end position="937"/>
    </location>
</feature>
<dbReference type="GO" id="GO:0005829">
    <property type="term" value="C:cytosol"/>
    <property type="evidence" value="ECO:0007669"/>
    <property type="project" value="TreeGrafter"/>
</dbReference>
<dbReference type="InterPro" id="IPR045250">
    <property type="entry name" value="p23-like"/>
</dbReference>
<feature type="region of interest" description="Disordered" evidence="2">
    <location>
        <begin position="1012"/>
        <end position="1042"/>
    </location>
</feature>
<feature type="compositionally biased region" description="Polar residues" evidence="2">
    <location>
        <begin position="623"/>
        <end position="634"/>
    </location>
</feature>
<gene>
    <name evidence="4" type="ORF">JL09_g1733</name>
</gene>
<feature type="compositionally biased region" description="Polar residues" evidence="2">
    <location>
        <begin position="667"/>
        <end position="694"/>
    </location>
</feature>
<dbReference type="PANTHER" id="PTHR22932">
    <property type="entry name" value="TELOMERASE-BINDING PROTEIN P23 HSP90 CO-CHAPERONE"/>
    <property type="match status" value="1"/>
</dbReference>
<feature type="region of interest" description="Disordered" evidence="2">
    <location>
        <begin position="102"/>
        <end position="141"/>
    </location>
</feature>
<feature type="region of interest" description="Disordered" evidence="2">
    <location>
        <begin position="292"/>
        <end position="336"/>
    </location>
</feature>
<feature type="compositionally biased region" description="Polar residues" evidence="2">
    <location>
        <begin position="1024"/>
        <end position="1042"/>
    </location>
</feature>
<dbReference type="Gene3D" id="2.60.40.790">
    <property type="match status" value="1"/>
</dbReference>
<reference evidence="5" key="1">
    <citation type="journal article" date="2014" name="Microb. Cell Fact.">
        <title>Exploiting Issatchenkia orientalis SD108 for succinic acid production.</title>
        <authorList>
            <person name="Xiao H."/>
            <person name="Shao Z."/>
            <person name="Jiang Y."/>
            <person name="Dole S."/>
            <person name="Zhao H."/>
        </authorList>
    </citation>
    <scope>NUCLEOTIDE SEQUENCE [LARGE SCALE GENOMIC DNA]</scope>
    <source>
        <strain evidence="5">SD108</strain>
    </source>
</reference>
<evidence type="ECO:0000313" key="4">
    <source>
        <dbReference type="EMBL" id="KGK39135.1"/>
    </source>
</evidence>
<dbReference type="VEuPathDB" id="FungiDB:C5L36_0B04070"/>
<feature type="compositionally biased region" description="Polar residues" evidence="2">
    <location>
        <begin position="753"/>
        <end position="770"/>
    </location>
</feature>
<feature type="compositionally biased region" description="Low complexity" evidence="2">
    <location>
        <begin position="814"/>
        <end position="832"/>
    </location>
</feature>
<proteinExistence type="inferred from homology"/>
<dbReference type="GO" id="GO:0051131">
    <property type="term" value="P:chaperone-mediated protein complex assembly"/>
    <property type="evidence" value="ECO:0007669"/>
    <property type="project" value="TreeGrafter"/>
</dbReference>
<dbReference type="GO" id="GO:0051879">
    <property type="term" value="F:Hsp90 protein binding"/>
    <property type="evidence" value="ECO:0007669"/>
    <property type="project" value="InterPro"/>
</dbReference>
<dbReference type="SUPFAM" id="SSF49764">
    <property type="entry name" value="HSP20-like chaperones"/>
    <property type="match status" value="1"/>
</dbReference>
<dbReference type="InterPro" id="IPR007052">
    <property type="entry name" value="CS_dom"/>
</dbReference>
<organism evidence="4 5">
    <name type="scientific">Pichia kudriavzevii</name>
    <name type="common">Yeast</name>
    <name type="synonym">Issatchenkia orientalis</name>
    <dbReference type="NCBI Taxonomy" id="4909"/>
    <lineage>
        <taxon>Eukaryota</taxon>
        <taxon>Fungi</taxon>
        <taxon>Dikarya</taxon>
        <taxon>Ascomycota</taxon>
        <taxon>Saccharomycotina</taxon>
        <taxon>Pichiomycetes</taxon>
        <taxon>Pichiales</taxon>
        <taxon>Pichiaceae</taxon>
        <taxon>Pichia</taxon>
    </lineage>
</organism>
<feature type="compositionally biased region" description="Polar residues" evidence="2">
    <location>
        <begin position="643"/>
        <end position="656"/>
    </location>
</feature>
<dbReference type="AlphaFoldDB" id="A0A099P2G9"/>
<dbReference type="InterPro" id="IPR008978">
    <property type="entry name" value="HSP20-like_chaperone"/>
</dbReference>